<accession>A0AA44ZSH7</accession>
<evidence type="ECO:0000256" key="1">
    <source>
        <dbReference type="SAM" id="Phobius"/>
    </source>
</evidence>
<gene>
    <name evidence="2" type="ORF">ATL51_0020</name>
</gene>
<name>A0AA44ZSH7_PSEA5</name>
<dbReference type="EMBL" id="PHUJ01000001">
    <property type="protein sequence ID" value="PKB41358.1"/>
    <property type="molecule type" value="Genomic_DNA"/>
</dbReference>
<dbReference type="AlphaFoldDB" id="A0AA44ZSH7"/>
<reference evidence="2 3" key="1">
    <citation type="submission" date="2017-11" db="EMBL/GenBank/DDBJ databases">
        <title>Sequencing the genomes of 1000 actinobacteria strains.</title>
        <authorList>
            <person name="Klenk H.-P."/>
        </authorList>
    </citation>
    <scope>NUCLEOTIDE SEQUENCE [LARGE SCALE GENOMIC DNA]</scope>
    <source>
        <strain evidence="2 3">DSM 44104</strain>
    </source>
</reference>
<dbReference type="RefSeq" id="WP_100877149.1">
    <property type="nucleotide sequence ID" value="NZ_BAAAJZ010000009.1"/>
</dbReference>
<proteinExistence type="predicted"/>
<protein>
    <submittedName>
        <fullName evidence="2">Uncharacterized protein</fullName>
    </submittedName>
</protein>
<dbReference type="Proteomes" id="UP000232453">
    <property type="component" value="Unassembled WGS sequence"/>
</dbReference>
<keyword evidence="1" id="KW-1133">Transmembrane helix</keyword>
<comment type="caution">
    <text evidence="2">The sequence shown here is derived from an EMBL/GenBank/DDBJ whole genome shotgun (WGS) entry which is preliminary data.</text>
</comment>
<organism evidence="2 3">
    <name type="scientific">Pseudonocardia alni</name>
    <name type="common">Amycolata alni</name>
    <dbReference type="NCBI Taxonomy" id="33907"/>
    <lineage>
        <taxon>Bacteria</taxon>
        <taxon>Bacillati</taxon>
        <taxon>Actinomycetota</taxon>
        <taxon>Actinomycetes</taxon>
        <taxon>Pseudonocardiales</taxon>
        <taxon>Pseudonocardiaceae</taxon>
        <taxon>Pseudonocardia</taxon>
    </lineage>
</organism>
<evidence type="ECO:0000313" key="2">
    <source>
        <dbReference type="EMBL" id="PKB41358.1"/>
    </source>
</evidence>
<feature type="transmembrane region" description="Helical" evidence="1">
    <location>
        <begin position="57"/>
        <end position="75"/>
    </location>
</feature>
<sequence length="86" mass="9414">MQLDQHCALVGRDGVKLLARVGHHLLPSTIEFGDGIGTFAVDLRDPKLGMRVTSERYFLPLALLLLVTVELISLGQHPRDVVSLLA</sequence>
<evidence type="ECO:0000313" key="3">
    <source>
        <dbReference type="Proteomes" id="UP000232453"/>
    </source>
</evidence>
<keyword evidence="1" id="KW-0472">Membrane</keyword>
<dbReference type="GeneID" id="98055432"/>
<keyword evidence="1" id="KW-0812">Transmembrane</keyword>